<dbReference type="SUPFAM" id="SSF47598">
    <property type="entry name" value="Ribbon-helix-helix"/>
    <property type="match status" value="1"/>
</dbReference>
<proteinExistence type="predicted"/>
<dbReference type="EMBL" id="BMID01000001">
    <property type="protein sequence ID" value="GGA01327.1"/>
    <property type="molecule type" value="Genomic_DNA"/>
</dbReference>
<comment type="caution">
    <text evidence="2">The sequence shown here is derived from an EMBL/GenBank/DDBJ whole genome shotgun (WGS) entry which is preliminary data.</text>
</comment>
<evidence type="ECO:0000259" key="1">
    <source>
        <dbReference type="Pfam" id="PF01402"/>
    </source>
</evidence>
<evidence type="ECO:0000313" key="3">
    <source>
        <dbReference type="Proteomes" id="UP000603317"/>
    </source>
</evidence>
<name>A0ABQ1F6S2_9SPHN</name>
<dbReference type="InterPro" id="IPR013321">
    <property type="entry name" value="Arc_rbn_hlx_hlx"/>
</dbReference>
<dbReference type="InterPro" id="IPR002145">
    <property type="entry name" value="CopG"/>
</dbReference>
<organism evidence="2 3">
    <name type="scientific">Blastomonas marina</name>
    <dbReference type="NCBI Taxonomy" id="1867408"/>
    <lineage>
        <taxon>Bacteria</taxon>
        <taxon>Pseudomonadati</taxon>
        <taxon>Pseudomonadota</taxon>
        <taxon>Alphaproteobacteria</taxon>
        <taxon>Sphingomonadales</taxon>
        <taxon>Sphingomonadaceae</taxon>
        <taxon>Blastomonas</taxon>
    </lineage>
</organism>
<dbReference type="RefSeq" id="WP_188641436.1">
    <property type="nucleotide sequence ID" value="NZ_BMID01000001.1"/>
</dbReference>
<dbReference type="Proteomes" id="UP000603317">
    <property type="component" value="Unassembled WGS sequence"/>
</dbReference>
<gene>
    <name evidence="2" type="ORF">GCM10010923_07560</name>
</gene>
<sequence>MRTLVEIPDDDIKWLDRRAEELGVSRTALVREAVAQMRSGSSRRAIDEYFGIWRDRSDVGEGQAYQRRIRNGKGA</sequence>
<accession>A0ABQ1F6S2</accession>
<dbReference type="Gene3D" id="1.10.1220.10">
    <property type="entry name" value="Met repressor-like"/>
    <property type="match status" value="1"/>
</dbReference>
<dbReference type="InterPro" id="IPR010985">
    <property type="entry name" value="Ribbon_hlx_hlx"/>
</dbReference>
<dbReference type="CDD" id="cd21631">
    <property type="entry name" value="RHH_CopG_NikR-like"/>
    <property type="match status" value="1"/>
</dbReference>
<dbReference type="Pfam" id="PF01402">
    <property type="entry name" value="RHH_1"/>
    <property type="match status" value="1"/>
</dbReference>
<feature type="domain" description="Ribbon-helix-helix protein CopG" evidence="1">
    <location>
        <begin position="1"/>
        <end position="36"/>
    </location>
</feature>
<keyword evidence="3" id="KW-1185">Reference proteome</keyword>
<evidence type="ECO:0000313" key="2">
    <source>
        <dbReference type="EMBL" id="GGA01327.1"/>
    </source>
</evidence>
<reference evidence="3" key="1">
    <citation type="journal article" date="2019" name="Int. J. Syst. Evol. Microbiol.">
        <title>The Global Catalogue of Microorganisms (GCM) 10K type strain sequencing project: providing services to taxonomists for standard genome sequencing and annotation.</title>
        <authorList>
            <consortium name="The Broad Institute Genomics Platform"/>
            <consortium name="The Broad Institute Genome Sequencing Center for Infectious Disease"/>
            <person name="Wu L."/>
            <person name="Ma J."/>
        </authorList>
    </citation>
    <scope>NUCLEOTIDE SEQUENCE [LARGE SCALE GENOMIC DNA]</scope>
    <source>
        <strain evidence="3">CGMCC 1.15297</strain>
    </source>
</reference>
<protein>
    <recommendedName>
        <fullName evidence="1">Ribbon-helix-helix protein CopG domain-containing protein</fullName>
    </recommendedName>
</protein>